<evidence type="ECO:0000313" key="2">
    <source>
        <dbReference type="Proteomes" id="UP001642487"/>
    </source>
</evidence>
<evidence type="ECO:0000313" key="1">
    <source>
        <dbReference type="EMBL" id="CAK9316922.1"/>
    </source>
</evidence>
<sequence length="66" mass="7615">MLGRGKYMSLHKKQLYINISTKNSFPEASISFHCTPKTNHLINCTERFRDSSHSFLCVLLPAFVVR</sequence>
<name>A0ABP0Y8X4_9ROSI</name>
<reference evidence="1 2" key="1">
    <citation type="submission" date="2024-03" db="EMBL/GenBank/DDBJ databases">
        <authorList>
            <person name="Gkanogiannis A."/>
            <person name="Becerra Lopez-Lavalle L."/>
        </authorList>
    </citation>
    <scope>NUCLEOTIDE SEQUENCE [LARGE SCALE GENOMIC DNA]</scope>
</reference>
<accession>A0ABP0Y8X4</accession>
<dbReference type="EMBL" id="OZ021737">
    <property type="protein sequence ID" value="CAK9316922.1"/>
    <property type="molecule type" value="Genomic_DNA"/>
</dbReference>
<proteinExistence type="predicted"/>
<organism evidence="1 2">
    <name type="scientific">Citrullus colocynthis</name>
    <name type="common">colocynth</name>
    <dbReference type="NCBI Taxonomy" id="252529"/>
    <lineage>
        <taxon>Eukaryota</taxon>
        <taxon>Viridiplantae</taxon>
        <taxon>Streptophyta</taxon>
        <taxon>Embryophyta</taxon>
        <taxon>Tracheophyta</taxon>
        <taxon>Spermatophyta</taxon>
        <taxon>Magnoliopsida</taxon>
        <taxon>eudicotyledons</taxon>
        <taxon>Gunneridae</taxon>
        <taxon>Pentapetalae</taxon>
        <taxon>rosids</taxon>
        <taxon>fabids</taxon>
        <taxon>Cucurbitales</taxon>
        <taxon>Cucurbitaceae</taxon>
        <taxon>Benincaseae</taxon>
        <taxon>Citrullus</taxon>
    </lineage>
</organism>
<gene>
    <name evidence="1" type="ORF">CITCOLO1_LOCUS8805</name>
</gene>
<keyword evidence="2" id="KW-1185">Reference proteome</keyword>
<protein>
    <submittedName>
        <fullName evidence="1">Uncharacterized protein</fullName>
    </submittedName>
</protein>
<dbReference type="Proteomes" id="UP001642487">
    <property type="component" value="Chromosome 3"/>
</dbReference>